<proteinExistence type="predicted"/>
<name>A0ACB8FRL8_9SAUR</name>
<protein>
    <submittedName>
        <fullName evidence="1">Uncharacterized protein</fullName>
    </submittedName>
</protein>
<evidence type="ECO:0000313" key="2">
    <source>
        <dbReference type="Proteomes" id="UP000827872"/>
    </source>
</evidence>
<keyword evidence="2" id="KW-1185">Reference proteome</keyword>
<dbReference type="Proteomes" id="UP000827872">
    <property type="component" value="Linkage Group LG06"/>
</dbReference>
<organism evidence="1 2">
    <name type="scientific">Sphaerodactylus townsendi</name>
    <dbReference type="NCBI Taxonomy" id="933632"/>
    <lineage>
        <taxon>Eukaryota</taxon>
        <taxon>Metazoa</taxon>
        <taxon>Chordata</taxon>
        <taxon>Craniata</taxon>
        <taxon>Vertebrata</taxon>
        <taxon>Euteleostomi</taxon>
        <taxon>Lepidosauria</taxon>
        <taxon>Squamata</taxon>
        <taxon>Bifurcata</taxon>
        <taxon>Gekkota</taxon>
        <taxon>Sphaerodactylidae</taxon>
        <taxon>Sphaerodactylus</taxon>
    </lineage>
</organism>
<dbReference type="EMBL" id="CM037619">
    <property type="protein sequence ID" value="KAH8008133.1"/>
    <property type="molecule type" value="Genomic_DNA"/>
</dbReference>
<accession>A0ACB8FRL8</accession>
<evidence type="ECO:0000313" key="1">
    <source>
        <dbReference type="EMBL" id="KAH8008133.1"/>
    </source>
</evidence>
<comment type="caution">
    <text evidence="1">The sequence shown here is derived from an EMBL/GenBank/DDBJ whole genome shotgun (WGS) entry which is preliminary data.</text>
</comment>
<reference evidence="1" key="1">
    <citation type="submission" date="2021-08" db="EMBL/GenBank/DDBJ databases">
        <title>The first chromosome-level gecko genome reveals the dynamic sex chromosomes of Neotropical dwarf geckos (Sphaerodactylidae: Sphaerodactylus).</title>
        <authorList>
            <person name="Pinto B.J."/>
            <person name="Keating S.E."/>
            <person name="Gamble T."/>
        </authorList>
    </citation>
    <scope>NUCLEOTIDE SEQUENCE</scope>
    <source>
        <strain evidence="1">TG3544</strain>
    </source>
</reference>
<gene>
    <name evidence="1" type="ORF">K3G42_028013</name>
</gene>
<sequence length="101" mass="11181">MSSYVNGLLVQLPLNVSNAVTITQSQDDIVIDQSSRMQVFFSPNGQVEVKVNDSLSGKMCAPCGNFNRDISDDFRLPNGQIVGDIVEVMDAWKARDFSECY</sequence>